<organism evidence="2 3">
    <name type="scientific">Pedococcus bigeumensis</name>
    <dbReference type="NCBI Taxonomy" id="433644"/>
    <lineage>
        <taxon>Bacteria</taxon>
        <taxon>Bacillati</taxon>
        <taxon>Actinomycetota</taxon>
        <taxon>Actinomycetes</taxon>
        <taxon>Micrococcales</taxon>
        <taxon>Intrasporangiaceae</taxon>
        <taxon>Pedococcus</taxon>
    </lineage>
</organism>
<dbReference type="RefSeq" id="WP_140738290.1">
    <property type="nucleotide sequence ID" value="NZ_RCZM01000002.1"/>
</dbReference>
<dbReference type="OrthoDB" id="9801997at2"/>
<dbReference type="InterPro" id="IPR029032">
    <property type="entry name" value="AhpD-like"/>
</dbReference>
<dbReference type="AlphaFoldDB" id="A0A502CZT5"/>
<dbReference type="InterPro" id="IPR003779">
    <property type="entry name" value="CMD-like"/>
</dbReference>
<feature type="domain" description="Carboxymuconolactone decarboxylase-like" evidence="1">
    <location>
        <begin position="19"/>
        <end position="102"/>
    </location>
</feature>
<dbReference type="SUPFAM" id="SSF69118">
    <property type="entry name" value="AhpD-like"/>
    <property type="match status" value="1"/>
</dbReference>
<dbReference type="EMBL" id="RCZM01000002">
    <property type="protein sequence ID" value="TPG18184.1"/>
    <property type="molecule type" value="Genomic_DNA"/>
</dbReference>
<evidence type="ECO:0000313" key="3">
    <source>
        <dbReference type="Proteomes" id="UP000317722"/>
    </source>
</evidence>
<keyword evidence="3" id="KW-1185">Reference proteome</keyword>
<proteinExistence type="predicted"/>
<dbReference type="Gene3D" id="1.20.1290.10">
    <property type="entry name" value="AhpD-like"/>
    <property type="match status" value="1"/>
</dbReference>
<reference evidence="2 3" key="1">
    <citation type="journal article" date="2019" name="Environ. Microbiol.">
        <title>Species interactions and distinct microbial communities in high Arctic permafrost affected cryosols are associated with the CH4 and CO2 gas fluxes.</title>
        <authorList>
            <person name="Altshuler I."/>
            <person name="Hamel J."/>
            <person name="Turney S."/>
            <person name="Magnuson E."/>
            <person name="Levesque R."/>
            <person name="Greer C."/>
            <person name="Whyte L.G."/>
        </authorList>
    </citation>
    <scope>NUCLEOTIDE SEQUENCE [LARGE SCALE GENOMIC DNA]</scope>
    <source>
        <strain evidence="2 3">S9.3A</strain>
    </source>
</reference>
<sequence length="157" mass="17339">MPSTQIPVRPDVDAHMGSFGKAMNHLDNAATRELDRVDFDARLRELVRIRTSQLNGCSYCVDVHTRDALDAGESAQRIFALPVWAESAFFTERERAALSFTESVTRLANTHVPDADYALVAAYFDPDEVGALLALIVTINAWNAMGVATRAWTPNDD</sequence>
<dbReference type="GO" id="GO:0051920">
    <property type="term" value="F:peroxiredoxin activity"/>
    <property type="evidence" value="ECO:0007669"/>
    <property type="project" value="InterPro"/>
</dbReference>
<dbReference type="PANTHER" id="PTHR34846:SF10">
    <property type="entry name" value="CYTOPLASMIC PROTEIN"/>
    <property type="match status" value="1"/>
</dbReference>
<dbReference type="NCBIfam" id="TIGR00778">
    <property type="entry name" value="ahpD_dom"/>
    <property type="match status" value="1"/>
</dbReference>
<dbReference type="Proteomes" id="UP000317722">
    <property type="component" value="Unassembled WGS sequence"/>
</dbReference>
<protein>
    <submittedName>
        <fullName evidence="2">Carboxymuconolactone decarboxylase family protein</fullName>
    </submittedName>
</protein>
<comment type="caution">
    <text evidence="2">The sequence shown here is derived from an EMBL/GenBank/DDBJ whole genome shotgun (WGS) entry which is preliminary data.</text>
</comment>
<gene>
    <name evidence="2" type="ORF">EAH86_07280</name>
</gene>
<evidence type="ECO:0000313" key="2">
    <source>
        <dbReference type="EMBL" id="TPG18184.1"/>
    </source>
</evidence>
<evidence type="ECO:0000259" key="1">
    <source>
        <dbReference type="Pfam" id="PF02627"/>
    </source>
</evidence>
<name>A0A502CZT5_9MICO</name>
<accession>A0A502CZT5</accession>
<dbReference type="Pfam" id="PF02627">
    <property type="entry name" value="CMD"/>
    <property type="match status" value="1"/>
</dbReference>
<dbReference type="PANTHER" id="PTHR34846">
    <property type="entry name" value="4-CARBOXYMUCONOLACTONE DECARBOXYLASE FAMILY PROTEIN (AFU_ORTHOLOGUE AFUA_6G11590)"/>
    <property type="match status" value="1"/>
</dbReference>
<dbReference type="InterPro" id="IPR004675">
    <property type="entry name" value="AhpD_core"/>
</dbReference>